<feature type="chain" id="PRO_5043842470" evidence="1">
    <location>
        <begin position="16"/>
        <end position="244"/>
    </location>
</feature>
<evidence type="ECO:0000313" key="2">
    <source>
        <dbReference type="EMBL" id="GFS03470.1"/>
    </source>
</evidence>
<dbReference type="AlphaFoldDB" id="A0AAV4I0G8"/>
<organism evidence="2 3">
    <name type="scientific">Elysia marginata</name>
    <dbReference type="NCBI Taxonomy" id="1093978"/>
    <lineage>
        <taxon>Eukaryota</taxon>
        <taxon>Metazoa</taxon>
        <taxon>Spiralia</taxon>
        <taxon>Lophotrochozoa</taxon>
        <taxon>Mollusca</taxon>
        <taxon>Gastropoda</taxon>
        <taxon>Heterobranchia</taxon>
        <taxon>Euthyneura</taxon>
        <taxon>Panpulmonata</taxon>
        <taxon>Sacoglossa</taxon>
        <taxon>Placobranchoidea</taxon>
        <taxon>Plakobranchidae</taxon>
        <taxon>Elysia</taxon>
    </lineage>
</organism>
<gene>
    <name evidence="2" type="ORF">ElyMa_002887600</name>
</gene>
<reference evidence="2 3" key="1">
    <citation type="journal article" date="2021" name="Elife">
        <title>Chloroplast acquisition without the gene transfer in kleptoplastic sea slugs, Plakobranchus ocellatus.</title>
        <authorList>
            <person name="Maeda T."/>
            <person name="Takahashi S."/>
            <person name="Yoshida T."/>
            <person name="Shimamura S."/>
            <person name="Takaki Y."/>
            <person name="Nagai Y."/>
            <person name="Toyoda A."/>
            <person name="Suzuki Y."/>
            <person name="Arimoto A."/>
            <person name="Ishii H."/>
            <person name="Satoh N."/>
            <person name="Nishiyama T."/>
            <person name="Hasebe M."/>
            <person name="Maruyama T."/>
            <person name="Minagawa J."/>
            <person name="Obokata J."/>
            <person name="Shigenobu S."/>
        </authorList>
    </citation>
    <scope>NUCLEOTIDE SEQUENCE [LARGE SCALE GENOMIC DNA]</scope>
</reference>
<evidence type="ECO:0000313" key="3">
    <source>
        <dbReference type="Proteomes" id="UP000762676"/>
    </source>
</evidence>
<comment type="caution">
    <text evidence="2">The sequence shown here is derived from an EMBL/GenBank/DDBJ whole genome shotgun (WGS) entry which is preliminary data.</text>
</comment>
<proteinExistence type="predicted"/>
<name>A0AAV4I0G8_9GAST</name>
<dbReference type="Proteomes" id="UP000762676">
    <property type="component" value="Unassembled WGS sequence"/>
</dbReference>
<accession>A0AAV4I0G8</accession>
<keyword evidence="1" id="KW-0732">Signal</keyword>
<protein>
    <submittedName>
        <fullName evidence="2">Transposase</fullName>
    </submittedName>
</protein>
<sequence>MLFSGVNILAWCVMAVSILSSSVKVPPTVKLLEHKATTSCGNFQVAGQDYTQLKYYITGANASYKIGSFLAPELIDLPDENYICSLINSYTGNCTRTQECWCEEISPGEFHFTYNKTADADTSNYTVVMQWSARTGKVRSAQYTFHKVFTGIESLSDCPRPGRPKSCVNEQTIASIKKDIDEHPHISVRELSDTNGLSYGSVHTIKTENLRMKKDRLAGWEFDRIQDLAKAVNSEVCSGCGRSG</sequence>
<evidence type="ECO:0000256" key="1">
    <source>
        <dbReference type="SAM" id="SignalP"/>
    </source>
</evidence>
<dbReference type="EMBL" id="BMAT01005983">
    <property type="protein sequence ID" value="GFS03470.1"/>
    <property type="molecule type" value="Genomic_DNA"/>
</dbReference>
<keyword evidence="3" id="KW-1185">Reference proteome</keyword>
<feature type="signal peptide" evidence="1">
    <location>
        <begin position="1"/>
        <end position="15"/>
    </location>
</feature>